<keyword evidence="6 7" id="KW-0472">Membrane</keyword>
<comment type="caution">
    <text evidence="8">The sequence shown here is derived from an EMBL/GenBank/DDBJ whole genome shotgun (WGS) entry which is preliminary data.</text>
</comment>
<dbReference type="PANTHER" id="PTHR43663">
    <property type="entry name" value="CHROMATE TRANSPORT PROTEIN-RELATED"/>
    <property type="match status" value="1"/>
</dbReference>
<accession>A0A916KA89</accession>
<evidence type="ECO:0000256" key="7">
    <source>
        <dbReference type="SAM" id="Phobius"/>
    </source>
</evidence>
<keyword evidence="3" id="KW-1003">Cell membrane</keyword>
<dbReference type="Pfam" id="PF02417">
    <property type="entry name" value="Chromate_transp"/>
    <property type="match status" value="1"/>
</dbReference>
<evidence type="ECO:0000313" key="8">
    <source>
        <dbReference type="EMBL" id="CAG7651830.1"/>
    </source>
</evidence>
<dbReference type="GO" id="GO:0005886">
    <property type="term" value="C:plasma membrane"/>
    <property type="evidence" value="ECO:0007669"/>
    <property type="project" value="UniProtKB-SubCell"/>
</dbReference>
<keyword evidence="9" id="KW-1185">Reference proteome</keyword>
<comment type="similarity">
    <text evidence="2">Belongs to the chromate ion transporter (CHR) (TC 2.A.51) family.</text>
</comment>
<dbReference type="PANTHER" id="PTHR43663:SF1">
    <property type="entry name" value="CHROMATE TRANSPORTER"/>
    <property type="match status" value="1"/>
</dbReference>
<dbReference type="InterPro" id="IPR003370">
    <property type="entry name" value="Chromate_transpt"/>
</dbReference>
<organism evidence="8 9">
    <name type="scientific">Paenibacillus solanacearum</name>
    <dbReference type="NCBI Taxonomy" id="2048548"/>
    <lineage>
        <taxon>Bacteria</taxon>
        <taxon>Bacillati</taxon>
        <taxon>Bacillota</taxon>
        <taxon>Bacilli</taxon>
        <taxon>Bacillales</taxon>
        <taxon>Paenibacillaceae</taxon>
        <taxon>Paenibacillus</taxon>
    </lineage>
</organism>
<name>A0A916KA89_9BACL</name>
<feature type="transmembrane region" description="Helical" evidence="7">
    <location>
        <begin position="158"/>
        <end position="175"/>
    </location>
</feature>
<dbReference type="GO" id="GO:0015109">
    <property type="term" value="F:chromate transmembrane transporter activity"/>
    <property type="evidence" value="ECO:0007669"/>
    <property type="project" value="InterPro"/>
</dbReference>
<dbReference type="InterPro" id="IPR052518">
    <property type="entry name" value="CHR_Transporter"/>
</dbReference>
<reference evidence="8" key="1">
    <citation type="submission" date="2021-06" db="EMBL/GenBank/DDBJ databases">
        <authorList>
            <person name="Criscuolo A."/>
        </authorList>
    </citation>
    <scope>NUCLEOTIDE SEQUENCE</scope>
    <source>
        <strain evidence="8">CIP111600</strain>
    </source>
</reference>
<dbReference type="AlphaFoldDB" id="A0A916KA89"/>
<gene>
    <name evidence="8" type="ORF">PAESOLCIP111_06399</name>
</gene>
<dbReference type="EMBL" id="CAJVAS010000064">
    <property type="protein sequence ID" value="CAG7651830.1"/>
    <property type="molecule type" value="Genomic_DNA"/>
</dbReference>
<evidence type="ECO:0000256" key="5">
    <source>
        <dbReference type="ARBA" id="ARBA00022989"/>
    </source>
</evidence>
<evidence type="ECO:0008006" key="10">
    <source>
        <dbReference type="Google" id="ProtNLM"/>
    </source>
</evidence>
<feature type="transmembrane region" description="Helical" evidence="7">
    <location>
        <begin position="73"/>
        <end position="98"/>
    </location>
</feature>
<evidence type="ECO:0000256" key="1">
    <source>
        <dbReference type="ARBA" id="ARBA00004651"/>
    </source>
</evidence>
<feature type="transmembrane region" description="Helical" evidence="7">
    <location>
        <begin position="133"/>
        <end position="151"/>
    </location>
</feature>
<evidence type="ECO:0000256" key="4">
    <source>
        <dbReference type="ARBA" id="ARBA00022692"/>
    </source>
</evidence>
<evidence type="ECO:0000313" key="9">
    <source>
        <dbReference type="Proteomes" id="UP000693672"/>
    </source>
</evidence>
<dbReference type="Proteomes" id="UP000693672">
    <property type="component" value="Unassembled WGS sequence"/>
</dbReference>
<feature type="transmembrane region" description="Helical" evidence="7">
    <location>
        <begin position="7"/>
        <end position="28"/>
    </location>
</feature>
<evidence type="ECO:0000256" key="2">
    <source>
        <dbReference type="ARBA" id="ARBA00005262"/>
    </source>
</evidence>
<dbReference type="RefSeq" id="WP_218096059.1">
    <property type="nucleotide sequence ID" value="NZ_CAJVAS010000064.1"/>
</dbReference>
<keyword evidence="5 7" id="KW-1133">Transmembrane helix</keyword>
<protein>
    <recommendedName>
        <fullName evidence="10">Chromate transporter</fullName>
    </recommendedName>
</protein>
<comment type="subcellular location">
    <subcellularLocation>
        <location evidence="1">Cell membrane</location>
        <topology evidence="1">Multi-pass membrane protein</topology>
    </subcellularLocation>
</comment>
<sequence>MIYIHLFLAFFIPGMIGYGGGAATVPLIQKEVVETYAWMTTAEYSMMLALGNTLPGPIATKIAGYVGYQQAGFLGACVALFATVAPPSLLMFILLSILSRFRESQQVKRLKTFVIPVVAILMLQLTVKFFSTAIIETSWLPVVIIGVFAYITLEKFKWNPAIVICIGLLLGGFFLS</sequence>
<proteinExistence type="inferred from homology"/>
<evidence type="ECO:0000256" key="3">
    <source>
        <dbReference type="ARBA" id="ARBA00022475"/>
    </source>
</evidence>
<keyword evidence="4 7" id="KW-0812">Transmembrane</keyword>
<evidence type="ECO:0000256" key="6">
    <source>
        <dbReference type="ARBA" id="ARBA00023136"/>
    </source>
</evidence>